<protein>
    <recommendedName>
        <fullName evidence="2">Calcineurin-like phosphoesterase domain-containing protein</fullName>
    </recommendedName>
</protein>
<dbReference type="InterPro" id="IPR029052">
    <property type="entry name" value="Metallo-depent_PP-like"/>
</dbReference>
<dbReference type="AlphaFoldDB" id="A0A0F9BKA6"/>
<comment type="caution">
    <text evidence="1">The sequence shown here is derived from an EMBL/GenBank/DDBJ whole genome shotgun (WGS) entry which is preliminary data.</text>
</comment>
<sequence length="218" mass="25166">DPHIDKIALDFLADFKPEIRVAGGDWQTVDQVSKFVTESKVHLKKEFKMNREALRQFGITHYLEGNHEQRLRRIGALDERLRSLADLATNLKLKKLGIPLIPYHPRKGVLTFGHLKVLHGFFTTEYVAKKTAAIYGTCVFGHVHRFQTFQSKEAYETHCGFGIGLMGKIDQPYTDDRAPMGWTNGFCFGYIHKNGWFDMYTVRIFNNRVIINDVLYRG</sequence>
<proteinExistence type="predicted"/>
<gene>
    <name evidence="1" type="ORF">LCGC14_2517850</name>
</gene>
<reference evidence="1" key="1">
    <citation type="journal article" date="2015" name="Nature">
        <title>Complex archaea that bridge the gap between prokaryotes and eukaryotes.</title>
        <authorList>
            <person name="Spang A."/>
            <person name="Saw J.H."/>
            <person name="Jorgensen S.L."/>
            <person name="Zaremba-Niedzwiedzka K."/>
            <person name="Martijn J."/>
            <person name="Lind A.E."/>
            <person name="van Eijk R."/>
            <person name="Schleper C."/>
            <person name="Guy L."/>
            <person name="Ettema T.J."/>
        </authorList>
    </citation>
    <scope>NUCLEOTIDE SEQUENCE</scope>
</reference>
<evidence type="ECO:0000313" key="1">
    <source>
        <dbReference type="EMBL" id="KKL14222.1"/>
    </source>
</evidence>
<organism evidence="1">
    <name type="scientific">marine sediment metagenome</name>
    <dbReference type="NCBI Taxonomy" id="412755"/>
    <lineage>
        <taxon>unclassified sequences</taxon>
        <taxon>metagenomes</taxon>
        <taxon>ecological metagenomes</taxon>
    </lineage>
</organism>
<dbReference type="EMBL" id="LAZR01040545">
    <property type="protein sequence ID" value="KKL14222.1"/>
    <property type="molecule type" value="Genomic_DNA"/>
</dbReference>
<evidence type="ECO:0008006" key="2">
    <source>
        <dbReference type="Google" id="ProtNLM"/>
    </source>
</evidence>
<dbReference type="SUPFAM" id="SSF56300">
    <property type="entry name" value="Metallo-dependent phosphatases"/>
    <property type="match status" value="1"/>
</dbReference>
<accession>A0A0F9BKA6</accession>
<name>A0A0F9BKA6_9ZZZZ</name>
<feature type="non-terminal residue" evidence="1">
    <location>
        <position position="1"/>
    </location>
</feature>